<name>A0A8H3EK95_9LECA</name>
<dbReference type="SUPFAM" id="SSF53335">
    <property type="entry name" value="S-adenosyl-L-methionine-dependent methyltransferases"/>
    <property type="match status" value="1"/>
</dbReference>
<organism evidence="1 2">
    <name type="scientific">Imshaugia aleurites</name>
    <dbReference type="NCBI Taxonomy" id="172621"/>
    <lineage>
        <taxon>Eukaryota</taxon>
        <taxon>Fungi</taxon>
        <taxon>Dikarya</taxon>
        <taxon>Ascomycota</taxon>
        <taxon>Pezizomycotina</taxon>
        <taxon>Lecanoromycetes</taxon>
        <taxon>OSLEUM clade</taxon>
        <taxon>Lecanoromycetidae</taxon>
        <taxon>Lecanorales</taxon>
        <taxon>Lecanorineae</taxon>
        <taxon>Parmeliaceae</taxon>
        <taxon>Imshaugia</taxon>
    </lineage>
</organism>
<protein>
    <submittedName>
        <fullName evidence="1">Uncharacterized protein</fullName>
    </submittedName>
</protein>
<sequence>MSVPANCHFQTAKAEKYWPFSEPFNFIHSRLLALGMRDWSCYFGRCFDNLTPTGWIDAQEFHFRMICDDGSAGPDSALIRWSHLVQKAVAKRGLDTALSDKLKRSLRKQGFAKDEAGKRLGGLQRQNFLVALDGVSMPLFTKELEWTKEEVEAFLRQVRKNLDVMGKHVLVRMTVHCAQRPAETQH</sequence>
<dbReference type="OrthoDB" id="2013972at2759"/>
<evidence type="ECO:0000313" key="1">
    <source>
        <dbReference type="EMBL" id="CAF9907362.1"/>
    </source>
</evidence>
<proteinExistence type="predicted"/>
<accession>A0A8H3EK95</accession>
<reference evidence="1" key="1">
    <citation type="submission" date="2021-03" db="EMBL/GenBank/DDBJ databases">
        <authorList>
            <person name="Tagirdzhanova G."/>
        </authorList>
    </citation>
    <scope>NUCLEOTIDE SEQUENCE</scope>
</reference>
<evidence type="ECO:0000313" key="2">
    <source>
        <dbReference type="Proteomes" id="UP000664534"/>
    </source>
</evidence>
<dbReference type="EMBL" id="CAJPDT010000003">
    <property type="protein sequence ID" value="CAF9907362.1"/>
    <property type="molecule type" value="Genomic_DNA"/>
</dbReference>
<dbReference type="Gene3D" id="3.40.50.150">
    <property type="entry name" value="Vaccinia Virus protein VP39"/>
    <property type="match status" value="1"/>
</dbReference>
<gene>
    <name evidence="1" type="ORF">IMSHALPRED_005510</name>
</gene>
<dbReference type="InterPro" id="IPR029063">
    <property type="entry name" value="SAM-dependent_MTases_sf"/>
</dbReference>
<comment type="caution">
    <text evidence="1">The sequence shown here is derived from an EMBL/GenBank/DDBJ whole genome shotgun (WGS) entry which is preliminary data.</text>
</comment>
<dbReference type="Proteomes" id="UP000664534">
    <property type="component" value="Unassembled WGS sequence"/>
</dbReference>
<dbReference type="AlphaFoldDB" id="A0A8H3EK95"/>
<keyword evidence="2" id="KW-1185">Reference proteome</keyword>